<dbReference type="InterPro" id="IPR007197">
    <property type="entry name" value="rSAM"/>
</dbReference>
<organism evidence="2 3">
    <name type="scientific">Streptomyces cavernicola</name>
    <dbReference type="NCBI Taxonomy" id="3043613"/>
    <lineage>
        <taxon>Bacteria</taxon>
        <taxon>Bacillati</taxon>
        <taxon>Actinomycetota</taxon>
        <taxon>Actinomycetes</taxon>
        <taxon>Kitasatosporales</taxon>
        <taxon>Streptomycetaceae</taxon>
        <taxon>Streptomyces</taxon>
    </lineage>
</organism>
<dbReference type="Pfam" id="PF19864">
    <property type="entry name" value="Radical_SAM_N2"/>
    <property type="match status" value="1"/>
</dbReference>
<dbReference type="RefSeq" id="WP_282546796.1">
    <property type="nucleotide sequence ID" value="NZ_JASCIQ010000055.1"/>
</dbReference>
<dbReference type="SFLD" id="SFLDG01082">
    <property type="entry name" value="B12-binding_domain_containing"/>
    <property type="match status" value="1"/>
</dbReference>
<dbReference type="InterPro" id="IPR045784">
    <property type="entry name" value="Radical_SAM_N2"/>
</dbReference>
<dbReference type="Gene3D" id="3.40.50.280">
    <property type="entry name" value="Cobalamin-binding domain"/>
    <property type="match status" value="1"/>
</dbReference>
<gene>
    <name evidence="2" type="ORF">QIS96_34525</name>
</gene>
<sequence>MSQIGKEVETIRAREIQLAGPYPPKDPAGEVGLLRMVFAIPFGHAYSLMCNGPMSLHDLINRTPDLPAVAERALEYDCLVRDGNRLLTPDGEPYRSIESQLPLAEADIVGISAINAGDLHSVLRLLDLAGIPRRSADRTPGVHPLVIGGNQGLADPEPLADYLDVVAIGEADTSLPKLIRTLHAHRQDRHLTDGMPLLEQIARVPGLYVPSLYEPTYAPGGGVTSIRPKRLTIPPAVHAQYHPVGSLRSSHFLYPVTDGTAAGLHPVRGCRHTCGFCNLGVPPFRQAPLEMLTGYIDQLEHHGVRTIIISAPTFTQYKHRRELLEHIQAYARRAEAKGEQVTTIIGSIRADEISTDYLDAVTSLGDFGHLFTELNLPARARGVITVAPEWASGDLVALYGKTMTRERVDKAIDLCRETGHVNTVMLYFIVGAPGETHADRMAVADYARDVRARLGGDDAFVIVKLHQFMPKPGTVSQRLRMEDPDVAERYGEEIAAQLRSLVGEEEFGEHYRVLTNGASRMHLEVVCSRGDRRIGHVLEDLYDAGTDLNTVTKEQLVDALSRHRLDYERHLRHMDDAVLPWHTVDDVNREAEAQFGIQLAARESGV</sequence>
<dbReference type="PANTHER" id="PTHR42731">
    <property type="entry name" value="SLL1084 PROTEIN"/>
    <property type="match status" value="1"/>
</dbReference>
<dbReference type="EMBL" id="JASCIQ010000055">
    <property type="protein sequence ID" value="MDI3408919.1"/>
    <property type="molecule type" value="Genomic_DNA"/>
</dbReference>
<dbReference type="Proteomes" id="UP001223978">
    <property type="component" value="Unassembled WGS sequence"/>
</dbReference>
<protein>
    <submittedName>
        <fullName evidence="2">Radical SAM protein</fullName>
    </submittedName>
</protein>
<keyword evidence="3" id="KW-1185">Reference proteome</keyword>
<dbReference type="Gene3D" id="3.30.750.200">
    <property type="match status" value="1"/>
</dbReference>
<comment type="caution">
    <text evidence="2">The sequence shown here is derived from an EMBL/GenBank/DDBJ whole genome shotgun (WGS) entry which is preliminary data.</text>
</comment>
<dbReference type="PROSITE" id="PS51918">
    <property type="entry name" value="RADICAL_SAM"/>
    <property type="match status" value="1"/>
</dbReference>
<dbReference type="Pfam" id="PF04055">
    <property type="entry name" value="Radical_SAM"/>
    <property type="match status" value="1"/>
</dbReference>
<dbReference type="InterPro" id="IPR058240">
    <property type="entry name" value="rSAM_sf"/>
</dbReference>
<evidence type="ECO:0000259" key="1">
    <source>
        <dbReference type="PROSITE" id="PS51918"/>
    </source>
</evidence>
<reference evidence="2 3" key="1">
    <citation type="submission" date="2023-05" db="EMBL/GenBank/DDBJ databases">
        <title>Draft genome sequence of Streptomyces sp. B-S-A6 isolated from a cave soil in Thailand.</title>
        <authorList>
            <person name="Chamroensaksri N."/>
            <person name="Muangham S."/>
        </authorList>
    </citation>
    <scope>NUCLEOTIDE SEQUENCE [LARGE SCALE GENOMIC DNA]</scope>
    <source>
        <strain evidence="2 3">B-S-A6</strain>
    </source>
</reference>
<accession>A0ABT6SLY4</accession>
<dbReference type="SMART" id="SM00729">
    <property type="entry name" value="Elp3"/>
    <property type="match status" value="1"/>
</dbReference>
<dbReference type="PANTHER" id="PTHR42731:SF1">
    <property type="entry name" value="RADICAL SAM DOMAIN PROTEIN"/>
    <property type="match status" value="1"/>
</dbReference>
<dbReference type="InterPro" id="IPR006638">
    <property type="entry name" value="Elp3/MiaA/NifB-like_rSAM"/>
</dbReference>
<feature type="domain" description="Radical SAM core" evidence="1">
    <location>
        <begin position="256"/>
        <end position="505"/>
    </location>
</feature>
<dbReference type="SUPFAM" id="SSF102114">
    <property type="entry name" value="Radical SAM enzymes"/>
    <property type="match status" value="1"/>
</dbReference>
<name>A0ABT6SLY4_9ACTN</name>
<dbReference type="SFLD" id="SFLDS00029">
    <property type="entry name" value="Radical_SAM"/>
    <property type="match status" value="1"/>
</dbReference>
<proteinExistence type="predicted"/>
<dbReference type="Gene3D" id="3.30.750.210">
    <property type="match status" value="1"/>
</dbReference>
<evidence type="ECO:0000313" key="3">
    <source>
        <dbReference type="Proteomes" id="UP001223978"/>
    </source>
</evidence>
<evidence type="ECO:0000313" key="2">
    <source>
        <dbReference type="EMBL" id="MDI3408919.1"/>
    </source>
</evidence>
<dbReference type="CDD" id="cd01335">
    <property type="entry name" value="Radical_SAM"/>
    <property type="match status" value="1"/>
</dbReference>